<dbReference type="InterPro" id="IPR029000">
    <property type="entry name" value="Cyclophilin-like_dom_sf"/>
</dbReference>
<gene>
    <name evidence="3" type="ORF">TRIADDRAFT_24929</name>
</gene>
<sequence>MAGQEDGKKLQITIFGLLKTYNFHVAKTAAETLQQNDPIKFENLEINGLLECDWHEFITTKKKEIKEEFWGFNDDTVVFVNGEVLGSTGVFVAWATKNFDYEDYRPLPLYEAMACEAYKDRFENAKHDFVYMDVTINDESAGKLVFELYTDICPKTCQNFRELCSSTHQREDGSALTYKNTLFHRILKGGWVQAGDVIDGSGANTESIYGPVFEDENFSVHHDRRGILGMANKGRHTNGSQFYITLSPAKWMDTKFVAFGRLVEGNTTLMTLEAQKTYNERPTVFCRIADSGIYKAD</sequence>
<organism evidence="3 4">
    <name type="scientific">Trichoplax adhaerens</name>
    <name type="common">Trichoplax reptans</name>
    <dbReference type="NCBI Taxonomy" id="10228"/>
    <lineage>
        <taxon>Eukaryota</taxon>
        <taxon>Metazoa</taxon>
        <taxon>Placozoa</taxon>
        <taxon>Uniplacotomia</taxon>
        <taxon>Trichoplacea</taxon>
        <taxon>Trichoplacidae</taxon>
        <taxon>Trichoplax</taxon>
    </lineage>
</organism>
<keyword evidence="4" id="KW-1185">Reference proteome</keyword>
<dbReference type="EMBL" id="DS985245">
    <property type="protein sequence ID" value="EDV25121.1"/>
    <property type="molecule type" value="Genomic_DNA"/>
</dbReference>
<dbReference type="GeneID" id="6754224"/>
<dbReference type="EC" id="5.2.1.8" evidence="1"/>
<evidence type="ECO:0000256" key="1">
    <source>
        <dbReference type="RuleBase" id="RU363019"/>
    </source>
</evidence>
<evidence type="ECO:0000313" key="4">
    <source>
        <dbReference type="Proteomes" id="UP000009022"/>
    </source>
</evidence>
<reference evidence="3 4" key="1">
    <citation type="journal article" date="2008" name="Nature">
        <title>The Trichoplax genome and the nature of placozoans.</title>
        <authorList>
            <person name="Srivastava M."/>
            <person name="Begovic E."/>
            <person name="Chapman J."/>
            <person name="Putnam N.H."/>
            <person name="Hellsten U."/>
            <person name="Kawashima T."/>
            <person name="Kuo A."/>
            <person name="Mitros T."/>
            <person name="Salamov A."/>
            <person name="Carpenter M.L."/>
            <person name="Signorovitch A.Y."/>
            <person name="Moreno M.A."/>
            <person name="Kamm K."/>
            <person name="Grimwood J."/>
            <person name="Schmutz J."/>
            <person name="Shapiro H."/>
            <person name="Grigoriev I.V."/>
            <person name="Buss L.W."/>
            <person name="Schierwater B."/>
            <person name="Dellaporta S.L."/>
            <person name="Rokhsar D.S."/>
        </authorList>
    </citation>
    <scope>NUCLEOTIDE SEQUENCE [LARGE SCALE GENOMIC DNA]</scope>
    <source>
        <strain evidence="3 4">Grell-BS-1999</strain>
    </source>
</reference>
<dbReference type="PANTHER" id="PTHR11071:SF561">
    <property type="entry name" value="PEPTIDYL-PROLYL CIS-TRANS ISOMERASE D-RELATED"/>
    <property type="match status" value="1"/>
</dbReference>
<dbReference type="InterPro" id="IPR002130">
    <property type="entry name" value="Cyclophilin-type_PPIase_dom"/>
</dbReference>
<dbReference type="FunFam" id="2.40.100.10:FF:000048">
    <property type="entry name" value="Peptidyl-prolyl cis-trans isomerase"/>
    <property type="match status" value="1"/>
</dbReference>
<dbReference type="Pfam" id="PF00160">
    <property type="entry name" value="Pro_isomerase"/>
    <property type="match status" value="1"/>
</dbReference>
<keyword evidence="1" id="KW-0697">Rotamase</keyword>
<evidence type="ECO:0000259" key="2">
    <source>
        <dbReference type="PROSITE" id="PS50072"/>
    </source>
</evidence>
<protein>
    <recommendedName>
        <fullName evidence="1">Peptidyl-prolyl cis-trans isomerase</fullName>
        <shortName evidence="1">PPIase</shortName>
        <ecNumber evidence="1">5.2.1.8</ecNumber>
    </recommendedName>
</protein>
<dbReference type="PROSITE" id="PS50072">
    <property type="entry name" value="CSA_PPIASE_2"/>
    <property type="match status" value="1"/>
</dbReference>
<dbReference type="AlphaFoldDB" id="B3RWE1"/>
<keyword evidence="1" id="KW-0413">Isomerase</keyword>
<dbReference type="KEGG" id="tad:TRIADDRAFT_24929"/>
<evidence type="ECO:0000313" key="3">
    <source>
        <dbReference type="EMBL" id="EDV25121.1"/>
    </source>
</evidence>
<dbReference type="Proteomes" id="UP000009022">
    <property type="component" value="Unassembled WGS sequence"/>
</dbReference>
<dbReference type="RefSeq" id="XP_002113011.1">
    <property type="nucleotide sequence ID" value="XM_002112975.1"/>
</dbReference>
<dbReference type="PhylomeDB" id="B3RWE1"/>
<dbReference type="Gene3D" id="2.40.100.10">
    <property type="entry name" value="Cyclophilin-like"/>
    <property type="match status" value="1"/>
</dbReference>
<comment type="similarity">
    <text evidence="1">Belongs to the cyclophilin-type PPIase family.</text>
</comment>
<dbReference type="STRING" id="10228.B3RWE1"/>
<dbReference type="PRINTS" id="PR00153">
    <property type="entry name" value="CSAPPISMRASE"/>
</dbReference>
<accession>B3RWE1</accession>
<name>B3RWE1_TRIAD</name>
<dbReference type="OMA" id="KACENFA"/>
<dbReference type="GO" id="GO:0005737">
    <property type="term" value="C:cytoplasm"/>
    <property type="evidence" value="ECO:0000318"/>
    <property type="project" value="GO_Central"/>
</dbReference>
<dbReference type="PANTHER" id="PTHR11071">
    <property type="entry name" value="PEPTIDYL-PROLYL CIS-TRANS ISOMERASE"/>
    <property type="match status" value="1"/>
</dbReference>
<comment type="function">
    <text evidence="1">PPIases accelerate the folding of proteins. It catalyzes the cis-trans isomerization of proline imidic peptide bonds in oligopeptides.</text>
</comment>
<dbReference type="eggNOG" id="KOG0546">
    <property type="taxonomic scope" value="Eukaryota"/>
</dbReference>
<dbReference type="SUPFAM" id="SSF50891">
    <property type="entry name" value="Cyclophilin-like"/>
    <property type="match status" value="1"/>
</dbReference>
<dbReference type="OrthoDB" id="408413at2759"/>
<dbReference type="GO" id="GO:0003755">
    <property type="term" value="F:peptidyl-prolyl cis-trans isomerase activity"/>
    <property type="evidence" value="ECO:0007669"/>
    <property type="project" value="UniProtKB-UniRule"/>
</dbReference>
<comment type="catalytic activity">
    <reaction evidence="1">
        <text>[protein]-peptidylproline (omega=180) = [protein]-peptidylproline (omega=0)</text>
        <dbReference type="Rhea" id="RHEA:16237"/>
        <dbReference type="Rhea" id="RHEA-COMP:10747"/>
        <dbReference type="Rhea" id="RHEA-COMP:10748"/>
        <dbReference type="ChEBI" id="CHEBI:83833"/>
        <dbReference type="ChEBI" id="CHEBI:83834"/>
        <dbReference type="EC" id="5.2.1.8"/>
    </reaction>
</comment>
<feature type="domain" description="PPIase cyclophilin-type" evidence="2">
    <location>
        <begin position="131"/>
        <end position="293"/>
    </location>
</feature>
<dbReference type="FunCoup" id="B3RWE1">
    <property type="interactions" value="137"/>
</dbReference>
<proteinExistence type="inferred from homology"/>
<dbReference type="InParanoid" id="B3RWE1"/>
<dbReference type="CTD" id="6754224"/>
<dbReference type="HOGENOM" id="CLU_058893_1_0_1"/>